<dbReference type="Proteomes" id="UP000189935">
    <property type="component" value="Chromosome I"/>
</dbReference>
<evidence type="ECO:0000313" key="2">
    <source>
        <dbReference type="Proteomes" id="UP000189935"/>
    </source>
</evidence>
<name>A0A1M7AAS1_9BRAD</name>
<dbReference type="EMBL" id="LT670844">
    <property type="protein sequence ID" value="SHL39760.1"/>
    <property type="molecule type" value="Genomic_DNA"/>
</dbReference>
<dbReference type="AlphaFoldDB" id="A0A1M7AAS1"/>
<reference evidence="1 2" key="1">
    <citation type="submission" date="2016-11" db="EMBL/GenBank/DDBJ databases">
        <authorList>
            <person name="Jaros S."/>
            <person name="Januszkiewicz K."/>
            <person name="Wedrychowicz H."/>
        </authorList>
    </citation>
    <scope>NUCLEOTIDE SEQUENCE [LARGE SCALE GENOMIC DNA]</scope>
    <source>
        <strain evidence="1 2">GAS499</strain>
    </source>
</reference>
<accession>A0A1M7AAS1</accession>
<protein>
    <submittedName>
        <fullName evidence="1">Uncharacterized protein</fullName>
    </submittedName>
</protein>
<sequence length="29" mass="3186">MKRLLLGATAMLVLAGFTVVTAMTLFRLF</sequence>
<organism evidence="1 2">
    <name type="scientific">Bradyrhizobium lablabi</name>
    <dbReference type="NCBI Taxonomy" id="722472"/>
    <lineage>
        <taxon>Bacteria</taxon>
        <taxon>Pseudomonadati</taxon>
        <taxon>Pseudomonadota</taxon>
        <taxon>Alphaproteobacteria</taxon>
        <taxon>Hyphomicrobiales</taxon>
        <taxon>Nitrobacteraceae</taxon>
        <taxon>Bradyrhizobium</taxon>
    </lineage>
</organism>
<proteinExistence type="predicted"/>
<gene>
    <name evidence="1" type="ORF">SAMN05444159_5796</name>
</gene>
<evidence type="ECO:0000313" key="1">
    <source>
        <dbReference type="EMBL" id="SHL39760.1"/>
    </source>
</evidence>